<name>A0A9Q3CAW5_9BASI</name>
<dbReference type="Proteomes" id="UP000765509">
    <property type="component" value="Unassembled WGS sequence"/>
</dbReference>
<accession>A0A9Q3CAW5</accession>
<reference evidence="1" key="1">
    <citation type="submission" date="2021-03" db="EMBL/GenBank/DDBJ databases">
        <title>Draft genome sequence of rust myrtle Austropuccinia psidii MF-1, a brazilian biotype.</title>
        <authorList>
            <person name="Quecine M.C."/>
            <person name="Pachon D.M.R."/>
            <person name="Bonatelli M.L."/>
            <person name="Correr F.H."/>
            <person name="Franceschini L.M."/>
            <person name="Leite T.F."/>
            <person name="Margarido G.R.A."/>
            <person name="Almeida C.A."/>
            <person name="Ferrarezi J.A."/>
            <person name="Labate C.A."/>
        </authorList>
    </citation>
    <scope>NUCLEOTIDE SEQUENCE</scope>
    <source>
        <strain evidence="1">MF-1</strain>
    </source>
</reference>
<dbReference type="EMBL" id="AVOT02005513">
    <property type="protein sequence ID" value="MBW0479265.1"/>
    <property type="molecule type" value="Genomic_DNA"/>
</dbReference>
<sequence length="169" mass="19696">MKRKNLKRLKWKLAWKEPPQALEVPNIALSNKPLVSQAEPNFLKMREKMYQVMGQLTQEVSIRDNLKSLAFKTPLMNTPDSFDGTQAHKLRGIIHSFQLIFHSDPENFFSDRNKLLYSTSFLTGRAGKCIKAYLPNISNEDPSYPHNNWQLFETQLFTLFGDSDEFRKD</sequence>
<dbReference type="AlphaFoldDB" id="A0A9Q3CAW5"/>
<evidence type="ECO:0000313" key="2">
    <source>
        <dbReference type="Proteomes" id="UP000765509"/>
    </source>
</evidence>
<proteinExistence type="predicted"/>
<keyword evidence="2" id="KW-1185">Reference proteome</keyword>
<organism evidence="1 2">
    <name type="scientific">Austropuccinia psidii MF-1</name>
    <dbReference type="NCBI Taxonomy" id="1389203"/>
    <lineage>
        <taxon>Eukaryota</taxon>
        <taxon>Fungi</taxon>
        <taxon>Dikarya</taxon>
        <taxon>Basidiomycota</taxon>
        <taxon>Pucciniomycotina</taxon>
        <taxon>Pucciniomycetes</taxon>
        <taxon>Pucciniales</taxon>
        <taxon>Sphaerophragmiaceae</taxon>
        <taxon>Austropuccinia</taxon>
    </lineage>
</organism>
<gene>
    <name evidence="1" type="ORF">O181_018980</name>
</gene>
<dbReference type="OrthoDB" id="2691415at2759"/>
<protein>
    <submittedName>
        <fullName evidence="1">Uncharacterized protein</fullName>
    </submittedName>
</protein>
<comment type="caution">
    <text evidence="1">The sequence shown here is derived from an EMBL/GenBank/DDBJ whole genome shotgun (WGS) entry which is preliminary data.</text>
</comment>
<evidence type="ECO:0000313" key="1">
    <source>
        <dbReference type="EMBL" id="MBW0479265.1"/>
    </source>
</evidence>